<reference evidence="3 4" key="2">
    <citation type="journal article" date="2017" name="Genome Biol.">
        <title>New reference genome sequences of hot pepper reveal the massive evolution of plant disease-resistance genes by retroduplication.</title>
        <authorList>
            <person name="Kim S."/>
            <person name="Park J."/>
            <person name="Yeom S.I."/>
            <person name="Kim Y.M."/>
            <person name="Seo E."/>
            <person name="Kim K.T."/>
            <person name="Kim M.S."/>
            <person name="Lee J.M."/>
            <person name="Cheong K."/>
            <person name="Shin H.S."/>
            <person name="Kim S.B."/>
            <person name="Han K."/>
            <person name="Lee J."/>
            <person name="Park M."/>
            <person name="Lee H.A."/>
            <person name="Lee H.Y."/>
            <person name="Lee Y."/>
            <person name="Oh S."/>
            <person name="Lee J.H."/>
            <person name="Choi E."/>
            <person name="Choi E."/>
            <person name="Lee S.E."/>
            <person name="Jeon J."/>
            <person name="Kim H."/>
            <person name="Choi G."/>
            <person name="Song H."/>
            <person name="Lee J."/>
            <person name="Lee S.C."/>
            <person name="Kwon J.K."/>
            <person name="Lee H.Y."/>
            <person name="Koo N."/>
            <person name="Hong Y."/>
            <person name="Kim R.W."/>
            <person name="Kang W.H."/>
            <person name="Huh J.H."/>
            <person name="Kang B.C."/>
            <person name="Yang T.J."/>
            <person name="Lee Y.H."/>
            <person name="Bennetzen J.L."/>
            <person name="Choi D."/>
        </authorList>
    </citation>
    <scope>NUCLEOTIDE SEQUENCE [LARGE SCALE GENOMIC DNA]</scope>
    <source>
        <strain evidence="4">cv. CM334</strain>
    </source>
</reference>
<evidence type="ECO:0000256" key="2">
    <source>
        <dbReference type="SAM" id="MobiDB-lite"/>
    </source>
</evidence>
<organism evidence="3 4">
    <name type="scientific">Capsicum annuum</name>
    <name type="common">Capsicum pepper</name>
    <dbReference type="NCBI Taxonomy" id="4072"/>
    <lineage>
        <taxon>Eukaryota</taxon>
        <taxon>Viridiplantae</taxon>
        <taxon>Streptophyta</taxon>
        <taxon>Embryophyta</taxon>
        <taxon>Tracheophyta</taxon>
        <taxon>Spermatophyta</taxon>
        <taxon>Magnoliopsida</taxon>
        <taxon>eudicotyledons</taxon>
        <taxon>Gunneridae</taxon>
        <taxon>Pentapetalae</taxon>
        <taxon>asterids</taxon>
        <taxon>lamiids</taxon>
        <taxon>Solanales</taxon>
        <taxon>Solanaceae</taxon>
        <taxon>Solanoideae</taxon>
        <taxon>Capsiceae</taxon>
        <taxon>Capsicum</taxon>
    </lineage>
</organism>
<dbReference type="PANTHER" id="PTHR31809:SF0">
    <property type="entry name" value="BUD13 HOMOLOG"/>
    <property type="match status" value="1"/>
</dbReference>
<dbReference type="InterPro" id="IPR018609">
    <property type="entry name" value="Bud13"/>
</dbReference>
<dbReference type="PANTHER" id="PTHR31809">
    <property type="entry name" value="BUD13 HOMOLOG"/>
    <property type="match status" value="1"/>
</dbReference>
<evidence type="ECO:0000313" key="3">
    <source>
        <dbReference type="EMBL" id="PHT64639.1"/>
    </source>
</evidence>
<sequence>MALLIKRCCVLRSLNTKLSSKLESLNVSSLPLVGADIFCYLVELPAVMEFAHKNVVLPGEPHLKMKMKASNSTLNSLNGKRAHVASDLNLSPPRRARPDSSTTKQGPKTGLVTGKDIKEEIGRTKEFQEMDPLISGWGAEPVYRDKVTGHRISKEEFLKSKKKKEEKKKAKEIKLEWGKGLAQKREMEARLQELESEKDKPFARSSMSFNACSLVLEISFWI</sequence>
<dbReference type="Pfam" id="PF09736">
    <property type="entry name" value="Bud13"/>
    <property type="match status" value="1"/>
</dbReference>
<dbReference type="InterPro" id="IPR051112">
    <property type="entry name" value="CWC26_splicing_factor"/>
</dbReference>
<proteinExistence type="inferred from homology"/>
<evidence type="ECO:0000313" key="4">
    <source>
        <dbReference type="Proteomes" id="UP000222542"/>
    </source>
</evidence>
<accession>A0A2G2Y4L4</accession>
<protein>
    <submittedName>
        <fullName evidence="3">Uncharacterized protein</fullName>
    </submittedName>
</protein>
<dbReference type="GO" id="GO:0000398">
    <property type="term" value="P:mRNA splicing, via spliceosome"/>
    <property type="evidence" value="ECO:0000318"/>
    <property type="project" value="GO_Central"/>
</dbReference>
<comment type="caution">
    <text evidence="3">The sequence shown here is derived from an EMBL/GenBank/DDBJ whole genome shotgun (WGS) entry which is preliminary data.</text>
</comment>
<reference evidence="3 4" key="1">
    <citation type="journal article" date="2014" name="Nat. Genet.">
        <title>Genome sequence of the hot pepper provides insights into the evolution of pungency in Capsicum species.</title>
        <authorList>
            <person name="Kim S."/>
            <person name="Park M."/>
            <person name="Yeom S.I."/>
            <person name="Kim Y.M."/>
            <person name="Lee J.M."/>
            <person name="Lee H.A."/>
            <person name="Seo E."/>
            <person name="Choi J."/>
            <person name="Cheong K."/>
            <person name="Kim K.T."/>
            <person name="Jung K."/>
            <person name="Lee G.W."/>
            <person name="Oh S.K."/>
            <person name="Bae C."/>
            <person name="Kim S.B."/>
            <person name="Lee H.Y."/>
            <person name="Kim S.Y."/>
            <person name="Kim M.S."/>
            <person name="Kang B.C."/>
            <person name="Jo Y.D."/>
            <person name="Yang H.B."/>
            <person name="Jeong H.J."/>
            <person name="Kang W.H."/>
            <person name="Kwon J.K."/>
            <person name="Shin C."/>
            <person name="Lim J.Y."/>
            <person name="Park J.H."/>
            <person name="Huh J.H."/>
            <person name="Kim J.S."/>
            <person name="Kim B.D."/>
            <person name="Cohen O."/>
            <person name="Paran I."/>
            <person name="Suh M.C."/>
            <person name="Lee S.B."/>
            <person name="Kim Y.K."/>
            <person name="Shin Y."/>
            <person name="Noh S.J."/>
            <person name="Park J."/>
            <person name="Seo Y.S."/>
            <person name="Kwon S.Y."/>
            <person name="Kim H.A."/>
            <person name="Park J.M."/>
            <person name="Kim H.J."/>
            <person name="Choi S.B."/>
            <person name="Bosland P.W."/>
            <person name="Reeves G."/>
            <person name="Jo S.H."/>
            <person name="Lee B.W."/>
            <person name="Cho H.T."/>
            <person name="Choi H.S."/>
            <person name="Lee M.S."/>
            <person name="Yu Y."/>
            <person name="Do Choi Y."/>
            <person name="Park B.S."/>
            <person name="van Deynze A."/>
            <person name="Ashrafi H."/>
            <person name="Hill T."/>
            <person name="Kim W.T."/>
            <person name="Pai H.S."/>
            <person name="Ahn H.K."/>
            <person name="Yeam I."/>
            <person name="Giovannoni J.J."/>
            <person name="Rose J.K."/>
            <person name="Sorensen I."/>
            <person name="Lee S.J."/>
            <person name="Kim R.W."/>
            <person name="Choi I.Y."/>
            <person name="Choi B.S."/>
            <person name="Lim J.S."/>
            <person name="Lee Y.H."/>
            <person name="Choi D."/>
        </authorList>
    </citation>
    <scope>NUCLEOTIDE SEQUENCE [LARGE SCALE GENOMIC DNA]</scope>
    <source>
        <strain evidence="4">cv. CM334</strain>
    </source>
</reference>
<dbReference type="Proteomes" id="UP000222542">
    <property type="component" value="Unassembled WGS sequence"/>
</dbReference>
<comment type="similarity">
    <text evidence="1">Belongs to the CWC26 family.</text>
</comment>
<dbReference type="STRING" id="4072.A0A2G2Y4L4"/>
<feature type="region of interest" description="Disordered" evidence="2">
    <location>
        <begin position="84"/>
        <end position="116"/>
    </location>
</feature>
<name>A0A2G2Y4L4_CAPAN</name>
<keyword evidence="4" id="KW-1185">Reference proteome</keyword>
<gene>
    <name evidence="3" type="ORF">T459_29064</name>
</gene>
<dbReference type="EMBL" id="AYRZ02000012">
    <property type="protein sequence ID" value="PHT64639.1"/>
    <property type="molecule type" value="Genomic_DNA"/>
</dbReference>
<dbReference type="Gramene" id="PHT64639">
    <property type="protein sequence ID" value="PHT64639"/>
    <property type="gene ID" value="T459_29064"/>
</dbReference>
<dbReference type="GO" id="GO:0005684">
    <property type="term" value="C:U2-type spliceosomal complex"/>
    <property type="evidence" value="ECO:0000318"/>
    <property type="project" value="GO_Central"/>
</dbReference>
<evidence type="ECO:0000256" key="1">
    <source>
        <dbReference type="ARBA" id="ARBA00011069"/>
    </source>
</evidence>
<dbReference type="AlphaFoldDB" id="A0A2G2Y4L4"/>